<dbReference type="Proteomes" id="UP000294003">
    <property type="component" value="Unassembled WGS sequence"/>
</dbReference>
<dbReference type="InterPro" id="IPR045063">
    <property type="entry name" value="Dynamin_N"/>
</dbReference>
<dbReference type="CDD" id="cd08771">
    <property type="entry name" value="DLP_1"/>
    <property type="match status" value="1"/>
</dbReference>
<proteinExistence type="predicted"/>
<dbReference type="PANTHER" id="PTHR11566:SF131">
    <property type="entry name" value="GTPASE, PUTATIVE (AFU_ORTHOLOGUE AFUA_6G07630)-RELATED"/>
    <property type="match status" value="1"/>
</dbReference>
<feature type="region of interest" description="Disordered" evidence="1">
    <location>
        <begin position="877"/>
        <end position="910"/>
    </location>
</feature>
<dbReference type="InterPro" id="IPR020850">
    <property type="entry name" value="GED_dom"/>
</dbReference>
<evidence type="ECO:0000259" key="2">
    <source>
        <dbReference type="PROSITE" id="PS51388"/>
    </source>
</evidence>
<dbReference type="Gene3D" id="1.20.120.1240">
    <property type="entry name" value="Dynamin, middle domain"/>
    <property type="match status" value="1"/>
</dbReference>
<dbReference type="InterPro" id="IPR022812">
    <property type="entry name" value="Dynamin"/>
</dbReference>
<evidence type="ECO:0000256" key="1">
    <source>
        <dbReference type="SAM" id="MobiDB-lite"/>
    </source>
</evidence>
<reference evidence="4 5" key="1">
    <citation type="submission" date="2018-06" db="EMBL/GenBank/DDBJ databases">
        <title>Complete Genomes of Monosporascus.</title>
        <authorList>
            <person name="Robinson A.J."/>
            <person name="Natvig D.O."/>
        </authorList>
    </citation>
    <scope>NUCLEOTIDE SEQUENCE [LARGE SCALE GENOMIC DNA]</scope>
    <source>
        <strain evidence="4 5">CBS 609.92</strain>
    </source>
</reference>
<feature type="domain" description="GED" evidence="2">
    <location>
        <begin position="784"/>
        <end position="881"/>
    </location>
</feature>
<evidence type="ECO:0000313" key="4">
    <source>
        <dbReference type="EMBL" id="RYO80297.1"/>
    </source>
</evidence>
<feature type="compositionally biased region" description="Basic and acidic residues" evidence="1">
    <location>
        <begin position="895"/>
        <end position="910"/>
    </location>
</feature>
<dbReference type="SUPFAM" id="SSF52540">
    <property type="entry name" value="P-loop containing nucleoside triphosphate hydrolases"/>
    <property type="match status" value="1"/>
</dbReference>
<dbReference type="Pfam" id="PF02212">
    <property type="entry name" value="GED"/>
    <property type="match status" value="1"/>
</dbReference>
<dbReference type="SMART" id="SM00053">
    <property type="entry name" value="DYNc"/>
    <property type="match status" value="1"/>
</dbReference>
<dbReference type="Gene3D" id="3.40.50.300">
    <property type="entry name" value="P-loop containing nucleotide triphosphate hydrolases"/>
    <property type="match status" value="1"/>
</dbReference>
<dbReference type="PROSITE" id="PS51718">
    <property type="entry name" value="G_DYNAMIN_2"/>
    <property type="match status" value="1"/>
</dbReference>
<keyword evidence="5" id="KW-1185">Reference proteome</keyword>
<dbReference type="EMBL" id="QJNS01000294">
    <property type="protein sequence ID" value="RYO80297.1"/>
    <property type="molecule type" value="Genomic_DNA"/>
</dbReference>
<accession>A0ABY0GYE5</accession>
<dbReference type="PANTHER" id="PTHR11566">
    <property type="entry name" value="DYNAMIN"/>
    <property type="match status" value="1"/>
</dbReference>
<evidence type="ECO:0000313" key="5">
    <source>
        <dbReference type="Proteomes" id="UP000294003"/>
    </source>
</evidence>
<feature type="compositionally biased region" description="Polar residues" evidence="1">
    <location>
        <begin position="60"/>
        <end position="76"/>
    </location>
</feature>
<dbReference type="Pfam" id="PF00350">
    <property type="entry name" value="Dynamin_N"/>
    <property type="match status" value="1"/>
</dbReference>
<name>A0ABY0GYE5_9PEZI</name>
<dbReference type="PRINTS" id="PR00195">
    <property type="entry name" value="DYNAMIN"/>
</dbReference>
<dbReference type="InterPro" id="IPR027417">
    <property type="entry name" value="P-loop_NTPase"/>
</dbReference>
<protein>
    <recommendedName>
        <fullName evidence="6">GED domain-containing protein</fullName>
    </recommendedName>
</protein>
<comment type="caution">
    <text evidence="4">The sequence shown here is derived from an EMBL/GenBank/DDBJ whole genome shotgun (WGS) entry which is preliminary data.</text>
</comment>
<dbReference type="PROSITE" id="PS51388">
    <property type="entry name" value="GED"/>
    <property type="match status" value="1"/>
</dbReference>
<dbReference type="InterPro" id="IPR030381">
    <property type="entry name" value="G_DYNAMIN_dom"/>
</dbReference>
<evidence type="ECO:0000259" key="3">
    <source>
        <dbReference type="PROSITE" id="PS51718"/>
    </source>
</evidence>
<feature type="region of interest" description="Disordered" evidence="1">
    <location>
        <begin position="1"/>
        <end position="76"/>
    </location>
</feature>
<dbReference type="InterPro" id="IPR003130">
    <property type="entry name" value="GED"/>
</dbReference>
<evidence type="ECO:0008006" key="6">
    <source>
        <dbReference type="Google" id="ProtNLM"/>
    </source>
</evidence>
<feature type="domain" description="Dynamin-type G" evidence="3">
    <location>
        <begin position="108"/>
        <end position="443"/>
    </location>
</feature>
<gene>
    <name evidence="4" type="ORF">DL762_007710</name>
</gene>
<dbReference type="InterPro" id="IPR001401">
    <property type="entry name" value="Dynamin_GTPase"/>
</dbReference>
<sequence>MSRKRTRDSSTMERSLSPPAGFQPSPVAAPSGTNRPSHGAGADRVSGPVVNKKLKRSDSDNQQGTMTAPSATQESRTFVHSSFSEIGLKLKAYNDTLADLQQLDVSNVVELPELVLVGDQSAGKSSLMSGIAEISLPASGGVCTRCPIHIRLSRSSEPRWSCTVWLQQDYEYSLPSSDRIITKQDVTTQNPFPPWARQQRVVTPFKTIYEKSEIEDVLRWAQIAALNPGRRPELFVPKEGIYAKEKTLAEAAEQTEAQFSPNIVSLEIKGPNMCVKPDLSFYDLPGIFNTPGQEKDEYLVEVVRNLSKQYISHSRAIILWAVPMNADPELSLSYGIIRESKARDRTVGVITKADLLPADSGNISQWLLMLQGQKHTVGHGYFVTSRKQNDHLEVANSVEKQFFSDETGRWPVEFREYSNRTGIEILKAFVSEKLGDAFSESLPNIKHQVEIRGEALEGRLLELPELPLNIEFEVRRSLNNLWLQVKQAMESSALNSEWKKLSQQFYECILDMKPSCIVKDRSDIRLTEVTEDSDIEVVSSVRKHSLLTESPIRANRRTKKDQESPLRTQEGRPFSNPIRGPPVSHGPASEKAASPFQKFLDNPVLISLPDIRRKIEDRTRPGVRSIVPIEVYESLALDAIRRWEGPMVFYLEKTMTLLGKAIESALWESLENLQRRLIFKETLAHMEEFLVLEGISQEGLLRGLYNLETYSLFTLNETYSSLHEQEELDHLTRMRALYRLDAAQRLSIPIRNDPRELSDEEAKEERRVMTNVLPQLGEDQFRNEVQVAAFVRGYYKTAAHRFAESATLSINGSLFRAIKERQINLLLEQKLGIEGTADRSAFARLLEEDENTAKERNQLKVEIKKLTKALTSISELEESLGGSSRVRDLPQNPVPDRDGAVAEEHEDGMA</sequence>
<organism evidence="4 5">
    <name type="scientific">Monosporascus cannonballus</name>
    <dbReference type="NCBI Taxonomy" id="155416"/>
    <lineage>
        <taxon>Eukaryota</taxon>
        <taxon>Fungi</taxon>
        <taxon>Dikarya</taxon>
        <taxon>Ascomycota</taxon>
        <taxon>Pezizomycotina</taxon>
        <taxon>Sordariomycetes</taxon>
        <taxon>Xylariomycetidae</taxon>
        <taxon>Xylariales</taxon>
        <taxon>Xylariales incertae sedis</taxon>
        <taxon>Monosporascus</taxon>
    </lineage>
</organism>
<feature type="region of interest" description="Disordered" evidence="1">
    <location>
        <begin position="549"/>
        <end position="592"/>
    </location>
</feature>